<evidence type="ECO:0000313" key="1">
    <source>
        <dbReference type="EMBL" id="GAA2135884.1"/>
    </source>
</evidence>
<organism evidence="1 2">
    <name type="scientific">Kitasatospora kazusensis</name>
    <dbReference type="NCBI Taxonomy" id="407974"/>
    <lineage>
        <taxon>Bacteria</taxon>
        <taxon>Bacillati</taxon>
        <taxon>Actinomycetota</taxon>
        <taxon>Actinomycetes</taxon>
        <taxon>Kitasatosporales</taxon>
        <taxon>Streptomycetaceae</taxon>
        <taxon>Kitasatospora</taxon>
    </lineage>
</organism>
<sequence length="323" mass="36057">MQRVYQRVLDHGYLGRERAAAELGMEEQEAAEAIARLRGLGLLRGSPAAPDRLIAVSPETAVAARVGRQEIELRERELQLAELRSTIEAYGSVYQRDLRRRAQSAGVEVLDGLSLIGSVLDEEADRCRTEVLTLQPGGPRIARALTDARARDTAILARGARMLTLYQHSARFNQMNRDYVKMVTGLGAEVRTLNTLPPRLIVFDRKVAFLPDRDDTSMAVVIRNSSVASYLAQSFDHFWAEAVPFAEVGRSTREMDASADIDSQIVRMLVSGDKDEMIAKQVALSLRTCRRRIAVIMERLDARSRFQAGYETRRREAAAEAGR</sequence>
<reference evidence="1 2" key="1">
    <citation type="journal article" date="2019" name="Int. J. Syst. Evol. Microbiol.">
        <title>The Global Catalogue of Microorganisms (GCM) 10K type strain sequencing project: providing services to taxonomists for standard genome sequencing and annotation.</title>
        <authorList>
            <consortium name="The Broad Institute Genomics Platform"/>
            <consortium name="The Broad Institute Genome Sequencing Center for Infectious Disease"/>
            <person name="Wu L."/>
            <person name="Ma J."/>
        </authorList>
    </citation>
    <scope>NUCLEOTIDE SEQUENCE [LARGE SCALE GENOMIC DNA]</scope>
    <source>
        <strain evidence="1 2">JCM 14560</strain>
    </source>
</reference>
<dbReference type="InterPro" id="IPR036388">
    <property type="entry name" value="WH-like_DNA-bd_sf"/>
</dbReference>
<dbReference type="InterPro" id="IPR051797">
    <property type="entry name" value="TrmB-like"/>
</dbReference>
<dbReference type="RefSeq" id="WP_344462046.1">
    <property type="nucleotide sequence ID" value="NZ_BAAANT010000006.1"/>
</dbReference>
<protein>
    <submittedName>
        <fullName evidence="1">Helix-turn-helix transcriptional regulator</fullName>
    </submittedName>
</protein>
<keyword evidence="2" id="KW-1185">Reference proteome</keyword>
<proteinExistence type="predicted"/>
<comment type="caution">
    <text evidence="1">The sequence shown here is derived from an EMBL/GenBank/DDBJ whole genome shotgun (WGS) entry which is preliminary data.</text>
</comment>
<dbReference type="InterPro" id="IPR016032">
    <property type="entry name" value="Sig_transdc_resp-reg_C-effctor"/>
</dbReference>
<dbReference type="Gene3D" id="1.10.10.10">
    <property type="entry name" value="Winged helix-like DNA-binding domain superfamily/Winged helix DNA-binding domain"/>
    <property type="match status" value="1"/>
</dbReference>
<dbReference type="PANTHER" id="PTHR34293:SF1">
    <property type="entry name" value="HTH-TYPE TRANSCRIPTIONAL REGULATOR TRMBL2"/>
    <property type="match status" value="1"/>
</dbReference>
<dbReference type="PANTHER" id="PTHR34293">
    <property type="entry name" value="HTH-TYPE TRANSCRIPTIONAL REGULATOR TRMBL2"/>
    <property type="match status" value="1"/>
</dbReference>
<gene>
    <name evidence="1" type="ORF">GCM10009760_14910</name>
</gene>
<dbReference type="EMBL" id="BAAANT010000006">
    <property type="protein sequence ID" value="GAA2135884.1"/>
    <property type="molecule type" value="Genomic_DNA"/>
</dbReference>
<evidence type="ECO:0000313" key="2">
    <source>
        <dbReference type="Proteomes" id="UP001422759"/>
    </source>
</evidence>
<dbReference type="Proteomes" id="UP001422759">
    <property type="component" value="Unassembled WGS sequence"/>
</dbReference>
<accession>A0ABN2Z2T2</accession>
<dbReference type="SUPFAM" id="SSF46894">
    <property type="entry name" value="C-terminal effector domain of the bipartite response regulators"/>
    <property type="match status" value="1"/>
</dbReference>
<name>A0ABN2Z2T2_9ACTN</name>